<dbReference type="SUPFAM" id="SSF52540">
    <property type="entry name" value="P-loop containing nucleoside triphosphate hydrolases"/>
    <property type="match status" value="1"/>
</dbReference>
<evidence type="ECO:0000256" key="3">
    <source>
        <dbReference type="ARBA" id="ARBA00022741"/>
    </source>
</evidence>
<dbReference type="PANTHER" id="PTHR43335">
    <property type="entry name" value="ABC TRANSPORTER, ATP-BINDING PROTEIN"/>
    <property type="match status" value="1"/>
</dbReference>
<dbReference type="GO" id="GO:0005524">
    <property type="term" value="F:ATP binding"/>
    <property type="evidence" value="ECO:0007669"/>
    <property type="project" value="UniProtKB-KW"/>
</dbReference>
<reference evidence="6 7" key="1">
    <citation type="journal article" date="2015" name="Genome Announc.">
        <title>Expanding the biotechnology potential of lactobacilli through comparative genomics of 213 strains and associated genera.</title>
        <authorList>
            <person name="Sun Z."/>
            <person name="Harris H.M."/>
            <person name="McCann A."/>
            <person name="Guo C."/>
            <person name="Argimon S."/>
            <person name="Zhang W."/>
            <person name="Yang X."/>
            <person name="Jeffery I.B."/>
            <person name="Cooney J.C."/>
            <person name="Kagawa T.F."/>
            <person name="Liu W."/>
            <person name="Song Y."/>
            <person name="Salvetti E."/>
            <person name="Wrobel A."/>
            <person name="Rasinkangas P."/>
            <person name="Parkhill J."/>
            <person name="Rea M.C."/>
            <person name="O'Sullivan O."/>
            <person name="Ritari J."/>
            <person name="Douillard F.P."/>
            <person name="Paul Ross R."/>
            <person name="Yang R."/>
            <person name="Briner A.E."/>
            <person name="Felis G.E."/>
            <person name="de Vos W.M."/>
            <person name="Barrangou R."/>
            <person name="Klaenhammer T.R."/>
            <person name="Caufield P.W."/>
            <person name="Cui Y."/>
            <person name="Zhang H."/>
            <person name="O'Toole P.W."/>
        </authorList>
    </citation>
    <scope>NUCLEOTIDE SEQUENCE [LARGE SCALE GENOMIC DNA]</scope>
    <source>
        <strain evidence="6 7">DSM 23927</strain>
    </source>
</reference>
<keyword evidence="4" id="KW-0067">ATP-binding</keyword>
<comment type="similarity">
    <text evidence="1">Belongs to the ABC transporter superfamily.</text>
</comment>
<sequence>MDSTVLSASHLKKSFGQKEVLHNLSFDLERGKVTALIGENGAGKTTIMKTILGISEFSGSIELDKQSVSVHDHRALDSVGALIEYPGLYGYLTAREQLTLFATGNDKKGKVDDVLNKLHMTGYADQKTASYSLGMRQKMGIALALVNKPMLVILDEPMNGLDPKANKELRDLIAEEKAQGVSFLISSHILTELQKIADDVIVIDKGNLIFAGTMSQILDNGKHFIEIQTDKDEVAQQALTEAGYQTDLDQGQLRVLVKDDSLNHLLTALLDQDLTIKRIYEQPADLETSVFNAIGE</sequence>
<accession>A0A0R2AZ33</accession>
<feature type="domain" description="ABC transporter" evidence="5">
    <location>
        <begin position="6"/>
        <end position="230"/>
    </location>
</feature>
<dbReference type="Pfam" id="PF00005">
    <property type="entry name" value="ABC_tran"/>
    <property type="match status" value="1"/>
</dbReference>
<dbReference type="PROSITE" id="PS00211">
    <property type="entry name" value="ABC_TRANSPORTER_1"/>
    <property type="match status" value="1"/>
</dbReference>
<dbReference type="SMART" id="SM00382">
    <property type="entry name" value="AAA"/>
    <property type="match status" value="1"/>
</dbReference>
<name>A0A0R2AZ33_9LACO</name>
<proteinExistence type="inferred from homology"/>
<dbReference type="InterPro" id="IPR017871">
    <property type="entry name" value="ABC_transporter-like_CS"/>
</dbReference>
<dbReference type="GO" id="GO:0016887">
    <property type="term" value="F:ATP hydrolysis activity"/>
    <property type="evidence" value="ECO:0007669"/>
    <property type="project" value="InterPro"/>
</dbReference>
<dbReference type="InterPro" id="IPR003439">
    <property type="entry name" value="ABC_transporter-like_ATP-bd"/>
</dbReference>
<evidence type="ECO:0000256" key="2">
    <source>
        <dbReference type="ARBA" id="ARBA00022448"/>
    </source>
</evidence>
<evidence type="ECO:0000313" key="6">
    <source>
        <dbReference type="EMBL" id="KRM72090.1"/>
    </source>
</evidence>
<evidence type="ECO:0000256" key="4">
    <source>
        <dbReference type="ARBA" id="ARBA00022840"/>
    </source>
</evidence>
<gene>
    <name evidence="6" type="ORF">FC34_GL001074</name>
</gene>
<dbReference type="STRING" id="1423727.FC34_GL001074"/>
<dbReference type="PANTHER" id="PTHR43335:SF4">
    <property type="entry name" value="ABC TRANSPORTER, ATP-BINDING PROTEIN"/>
    <property type="match status" value="1"/>
</dbReference>
<evidence type="ECO:0000313" key="7">
    <source>
        <dbReference type="Proteomes" id="UP000051672"/>
    </source>
</evidence>
<dbReference type="AlphaFoldDB" id="A0A0R2AZ33"/>
<organism evidence="6 7">
    <name type="scientific">Lacticaseibacillus brantae DSM 23927</name>
    <dbReference type="NCBI Taxonomy" id="1423727"/>
    <lineage>
        <taxon>Bacteria</taxon>
        <taxon>Bacillati</taxon>
        <taxon>Bacillota</taxon>
        <taxon>Bacilli</taxon>
        <taxon>Lactobacillales</taxon>
        <taxon>Lactobacillaceae</taxon>
        <taxon>Lacticaseibacillus</taxon>
    </lineage>
</organism>
<dbReference type="PATRIC" id="fig|1423727.3.peg.1087"/>
<protein>
    <submittedName>
        <fullName evidence="6">ABC-type multidrug transport system, ATPase component</fullName>
    </submittedName>
</protein>
<dbReference type="InterPro" id="IPR027417">
    <property type="entry name" value="P-loop_NTPase"/>
</dbReference>
<evidence type="ECO:0000256" key="1">
    <source>
        <dbReference type="ARBA" id="ARBA00005417"/>
    </source>
</evidence>
<dbReference type="Proteomes" id="UP000051672">
    <property type="component" value="Unassembled WGS sequence"/>
</dbReference>
<keyword evidence="3" id="KW-0547">Nucleotide-binding</keyword>
<dbReference type="InterPro" id="IPR003593">
    <property type="entry name" value="AAA+_ATPase"/>
</dbReference>
<dbReference type="EMBL" id="AYZQ01000002">
    <property type="protein sequence ID" value="KRM72090.1"/>
    <property type="molecule type" value="Genomic_DNA"/>
</dbReference>
<dbReference type="PROSITE" id="PS50893">
    <property type="entry name" value="ABC_TRANSPORTER_2"/>
    <property type="match status" value="1"/>
</dbReference>
<comment type="caution">
    <text evidence="6">The sequence shown here is derived from an EMBL/GenBank/DDBJ whole genome shotgun (WGS) entry which is preliminary data.</text>
</comment>
<keyword evidence="7" id="KW-1185">Reference proteome</keyword>
<keyword evidence="2" id="KW-0813">Transport</keyword>
<evidence type="ECO:0000259" key="5">
    <source>
        <dbReference type="PROSITE" id="PS50893"/>
    </source>
</evidence>
<dbReference type="Gene3D" id="3.40.50.300">
    <property type="entry name" value="P-loop containing nucleotide triphosphate hydrolases"/>
    <property type="match status" value="1"/>
</dbReference>